<keyword evidence="4" id="KW-0456">Lyase</keyword>
<gene>
    <name evidence="5" type="ORF">LTR24_001203</name>
</gene>
<evidence type="ECO:0000256" key="2">
    <source>
        <dbReference type="ARBA" id="ARBA00006472"/>
    </source>
</evidence>
<evidence type="ECO:0000256" key="3">
    <source>
        <dbReference type="ARBA" id="ARBA00013252"/>
    </source>
</evidence>
<evidence type="ECO:0000313" key="6">
    <source>
        <dbReference type="Proteomes" id="UP001345013"/>
    </source>
</evidence>
<accession>A0ABR0KMT5</accession>
<name>A0ABR0KMT5_9EURO</name>
<dbReference type="EC" id="4.2.1.96" evidence="3"/>
<dbReference type="InterPro" id="IPR036428">
    <property type="entry name" value="PCD_sf"/>
</dbReference>
<dbReference type="EMBL" id="JAVRRG010000008">
    <property type="protein sequence ID" value="KAK5100138.1"/>
    <property type="molecule type" value="Genomic_DNA"/>
</dbReference>
<organism evidence="5 6">
    <name type="scientific">Lithohypha guttulata</name>
    <dbReference type="NCBI Taxonomy" id="1690604"/>
    <lineage>
        <taxon>Eukaryota</taxon>
        <taxon>Fungi</taxon>
        <taxon>Dikarya</taxon>
        <taxon>Ascomycota</taxon>
        <taxon>Pezizomycotina</taxon>
        <taxon>Eurotiomycetes</taxon>
        <taxon>Chaetothyriomycetidae</taxon>
        <taxon>Chaetothyriales</taxon>
        <taxon>Trichomeriaceae</taxon>
        <taxon>Lithohypha</taxon>
    </lineage>
</organism>
<dbReference type="InterPro" id="IPR001533">
    <property type="entry name" value="Pterin_deHydtase"/>
</dbReference>
<evidence type="ECO:0000256" key="4">
    <source>
        <dbReference type="ARBA" id="ARBA00023239"/>
    </source>
</evidence>
<dbReference type="Pfam" id="PF01329">
    <property type="entry name" value="Pterin_4a"/>
    <property type="match status" value="1"/>
</dbReference>
<evidence type="ECO:0000313" key="5">
    <source>
        <dbReference type="EMBL" id="KAK5100138.1"/>
    </source>
</evidence>
<dbReference type="SUPFAM" id="SSF55248">
    <property type="entry name" value="PCD-like"/>
    <property type="match status" value="1"/>
</dbReference>
<keyword evidence="6" id="KW-1185">Reference proteome</keyword>
<comment type="catalytic activity">
    <reaction evidence="1">
        <text>(4aS,6R)-4a-hydroxy-L-erythro-5,6,7,8-tetrahydrobiopterin = (6R)-L-erythro-6,7-dihydrobiopterin + H2O</text>
        <dbReference type="Rhea" id="RHEA:11920"/>
        <dbReference type="ChEBI" id="CHEBI:15377"/>
        <dbReference type="ChEBI" id="CHEBI:15642"/>
        <dbReference type="ChEBI" id="CHEBI:43120"/>
        <dbReference type="EC" id="4.2.1.96"/>
    </reaction>
</comment>
<evidence type="ECO:0000256" key="1">
    <source>
        <dbReference type="ARBA" id="ARBA00001554"/>
    </source>
</evidence>
<dbReference type="Gene3D" id="3.30.1360.20">
    <property type="entry name" value="Transcriptional coactivator/pterin dehydratase"/>
    <property type="match status" value="1"/>
</dbReference>
<comment type="similarity">
    <text evidence="2">Belongs to the pterin-4-alpha-carbinolamine dehydratase family.</text>
</comment>
<protein>
    <recommendedName>
        <fullName evidence="3">4a-hydroxytetrahydrobiopterin dehydratase</fullName>
        <ecNumber evidence="3">4.2.1.96</ecNumber>
    </recommendedName>
</protein>
<dbReference type="Proteomes" id="UP001345013">
    <property type="component" value="Unassembled WGS sequence"/>
</dbReference>
<proteinExistence type="inferred from homology"/>
<reference evidence="5 6" key="1">
    <citation type="submission" date="2023-08" db="EMBL/GenBank/DDBJ databases">
        <title>Black Yeasts Isolated from many extreme environments.</title>
        <authorList>
            <person name="Coleine C."/>
            <person name="Stajich J.E."/>
            <person name="Selbmann L."/>
        </authorList>
    </citation>
    <scope>NUCLEOTIDE SEQUENCE [LARGE SCALE GENOMIC DNA]</scope>
    <source>
        <strain evidence="5 6">CCFEE 5885</strain>
    </source>
</reference>
<sequence>MRREEGLGASSSLEVQTAQIRGCSGRPFRAMLKRYASICSGIAFRSGRVLPCAAPARFPSAKFGESCPRGGPKLHVGRRVYAGAARRRSYATAAEVASRLQEDRPTVNLKLTSKDGNVTTIEIRPSYPHKPKAVENLLASLPELLTDAGMPISAIISFATEGWDVDEYGDTIHRYVEMDSEQDIAPLVDQIAASSKELKHDPHIHVDGKQLTISCTTHLPPGLSMKDVKLARRINDILGTTGMVSGSHTSEADLLTQRQRGREHNMEAIRKARLECNCG</sequence>
<comment type="caution">
    <text evidence="5">The sequence shown here is derived from an EMBL/GenBank/DDBJ whole genome shotgun (WGS) entry which is preliminary data.</text>
</comment>